<evidence type="ECO:0000313" key="3">
    <source>
        <dbReference type="EMBL" id="PZR00849.1"/>
    </source>
</evidence>
<dbReference type="SUPFAM" id="SSF47473">
    <property type="entry name" value="EF-hand"/>
    <property type="match status" value="1"/>
</dbReference>
<dbReference type="Gene3D" id="1.10.238.10">
    <property type="entry name" value="EF-hand"/>
    <property type="match status" value="2"/>
</dbReference>
<dbReference type="Pfam" id="PF13202">
    <property type="entry name" value="EF-hand_5"/>
    <property type="match status" value="3"/>
</dbReference>
<dbReference type="GO" id="GO:0005509">
    <property type="term" value="F:calcium ion binding"/>
    <property type="evidence" value="ECO:0007669"/>
    <property type="project" value="InterPro"/>
</dbReference>
<name>A0A2W5SCP7_CERSP</name>
<dbReference type="InterPro" id="IPR018247">
    <property type="entry name" value="EF_Hand_1_Ca_BS"/>
</dbReference>
<evidence type="ECO:0000256" key="1">
    <source>
        <dbReference type="SAM" id="SignalP"/>
    </source>
</evidence>
<reference evidence="3 4" key="1">
    <citation type="submission" date="2017-08" db="EMBL/GenBank/DDBJ databases">
        <title>Infants hospitalized years apart are colonized by the same room-sourced microbial strains.</title>
        <authorList>
            <person name="Brooks B."/>
            <person name="Olm M.R."/>
            <person name="Firek B.A."/>
            <person name="Baker R."/>
            <person name="Thomas B.C."/>
            <person name="Morowitz M.J."/>
            <person name="Banfield J.F."/>
        </authorList>
    </citation>
    <scope>NUCLEOTIDE SEQUENCE [LARGE SCALE GENOMIC DNA]</scope>
    <source>
        <strain evidence="3">S2_003_000_R2_11</strain>
    </source>
</reference>
<evidence type="ECO:0000259" key="2">
    <source>
        <dbReference type="PROSITE" id="PS50222"/>
    </source>
</evidence>
<sequence length="119" mass="12704">MSITLKTLAIVSGLAFLSLPAVAQTADEFPGEQAAALDRDGDGKISIEEIDVFAETIYPGMDRNQDGKVDKSDLEGALTEEQFVAIDTDKDGNLSLEELRATMHADFAAADLDQSGQLN</sequence>
<dbReference type="InterPro" id="IPR011992">
    <property type="entry name" value="EF-hand-dom_pair"/>
</dbReference>
<organism evidence="3 4">
    <name type="scientific">Cereibacter sphaeroides</name>
    <name type="common">Rhodobacter sphaeroides</name>
    <dbReference type="NCBI Taxonomy" id="1063"/>
    <lineage>
        <taxon>Bacteria</taxon>
        <taxon>Pseudomonadati</taxon>
        <taxon>Pseudomonadota</taxon>
        <taxon>Alphaproteobacteria</taxon>
        <taxon>Rhodobacterales</taxon>
        <taxon>Paracoccaceae</taxon>
        <taxon>Cereibacter</taxon>
    </lineage>
</organism>
<dbReference type="SMART" id="SM00054">
    <property type="entry name" value="EFh"/>
    <property type="match status" value="2"/>
</dbReference>
<dbReference type="AlphaFoldDB" id="A0A2W5SCP7"/>
<dbReference type="EMBL" id="QFQS01000001">
    <property type="protein sequence ID" value="PZR00849.1"/>
    <property type="molecule type" value="Genomic_DNA"/>
</dbReference>
<dbReference type="PROSITE" id="PS00018">
    <property type="entry name" value="EF_HAND_1"/>
    <property type="match status" value="2"/>
</dbReference>
<accession>A0A2W5SCP7</accession>
<keyword evidence="1" id="KW-0732">Signal</keyword>
<gene>
    <name evidence="3" type="ORF">DI533_10095</name>
</gene>
<evidence type="ECO:0000313" key="4">
    <source>
        <dbReference type="Proteomes" id="UP000248975"/>
    </source>
</evidence>
<comment type="caution">
    <text evidence="3">The sequence shown here is derived from an EMBL/GenBank/DDBJ whole genome shotgun (WGS) entry which is preliminary data.</text>
</comment>
<dbReference type="Proteomes" id="UP000248975">
    <property type="component" value="Unassembled WGS sequence"/>
</dbReference>
<proteinExistence type="predicted"/>
<protein>
    <recommendedName>
        <fullName evidence="2">EF-hand domain-containing protein</fullName>
    </recommendedName>
</protein>
<dbReference type="PROSITE" id="PS50222">
    <property type="entry name" value="EF_HAND_2"/>
    <property type="match status" value="2"/>
</dbReference>
<feature type="signal peptide" evidence="1">
    <location>
        <begin position="1"/>
        <end position="23"/>
    </location>
</feature>
<dbReference type="InterPro" id="IPR002048">
    <property type="entry name" value="EF_hand_dom"/>
</dbReference>
<feature type="domain" description="EF-hand" evidence="2">
    <location>
        <begin position="74"/>
        <end position="109"/>
    </location>
</feature>
<feature type="chain" id="PRO_5015926788" description="EF-hand domain-containing protein" evidence="1">
    <location>
        <begin position="24"/>
        <end position="119"/>
    </location>
</feature>
<feature type="domain" description="EF-hand" evidence="2">
    <location>
        <begin position="35"/>
        <end position="60"/>
    </location>
</feature>